<evidence type="ECO:0000313" key="2">
    <source>
        <dbReference type="EMBL" id="KDQ13115.1"/>
    </source>
</evidence>
<keyword evidence="3" id="KW-1185">Reference proteome</keyword>
<dbReference type="EMBL" id="KL198045">
    <property type="protein sequence ID" value="KDQ13115.1"/>
    <property type="molecule type" value="Genomic_DNA"/>
</dbReference>
<dbReference type="InParanoid" id="A0A067MEH8"/>
<dbReference type="HOGENOM" id="CLU_1777132_0_0_1"/>
<dbReference type="Proteomes" id="UP000027195">
    <property type="component" value="Unassembled WGS sequence"/>
</dbReference>
<sequence>MVNACTPGSDRRHSLHTPIGSSISGADLPNCCNTNPALTDYTTPIPMTPSFPPSAQLTPDPSPSALTSAPTTSGFTTALSLNHTLRDFQAIIEPSCPIKLAMSKLFGDHPTCHSLQQALLTEAITSGVQTIVAVMLTDVGKQISCL</sequence>
<feature type="compositionally biased region" description="Low complexity" evidence="1">
    <location>
        <begin position="57"/>
        <end position="69"/>
    </location>
</feature>
<name>A0A067MEH8_BOTB1</name>
<feature type="region of interest" description="Disordered" evidence="1">
    <location>
        <begin position="1"/>
        <end position="21"/>
    </location>
</feature>
<organism evidence="2 3">
    <name type="scientific">Botryobasidium botryosum (strain FD-172 SS1)</name>
    <dbReference type="NCBI Taxonomy" id="930990"/>
    <lineage>
        <taxon>Eukaryota</taxon>
        <taxon>Fungi</taxon>
        <taxon>Dikarya</taxon>
        <taxon>Basidiomycota</taxon>
        <taxon>Agaricomycotina</taxon>
        <taxon>Agaricomycetes</taxon>
        <taxon>Cantharellales</taxon>
        <taxon>Botryobasidiaceae</taxon>
        <taxon>Botryobasidium</taxon>
    </lineage>
</organism>
<evidence type="ECO:0000256" key="1">
    <source>
        <dbReference type="SAM" id="MobiDB-lite"/>
    </source>
</evidence>
<gene>
    <name evidence="2" type="ORF">BOTBODRAFT_175729</name>
</gene>
<proteinExistence type="predicted"/>
<evidence type="ECO:0000313" key="3">
    <source>
        <dbReference type="Proteomes" id="UP000027195"/>
    </source>
</evidence>
<reference evidence="3" key="1">
    <citation type="journal article" date="2014" name="Proc. Natl. Acad. Sci. U.S.A.">
        <title>Extensive sampling of basidiomycete genomes demonstrates inadequacy of the white-rot/brown-rot paradigm for wood decay fungi.</title>
        <authorList>
            <person name="Riley R."/>
            <person name="Salamov A.A."/>
            <person name="Brown D.W."/>
            <person name="Nagy L.G."/>
            <person name="Floudas D."/>
            <person name="Held B.W."/>
            <person name="Levasseur A."/>
            <person name="Lombard V."/>
            <person name="Morin E."/>
            <person name="Otillar R."/>
            <person name="Lindquist E.A."/>
            <person name="Sun H."/>
            <person name="LaButti K.M."/>
            <person name="Schmutz J."/>
            <person name="Jabbour D."/>
            <person name="Luo H."/>
            <person name="Baker S.E."/>
            <person name="Pisabarro A.G."/>
            <person name="Walton J.D."/>
            <person name="Blanchette R.A."/>
            <person name="Henrissat B."/>
            <person name="Martin F."/>
            <person name="Cullen D."/>
            <person name="Hibbett D.S."/>
            <person name="Grigoriev I.V."/>
        </authorList>
    </citation>
    <scope>NUCLEOTIDE SEQUENCE [LARGE SCALE GENOMIC DNA]</scope>
    <source>
        <strain evidence="3">FD-172 SS1</strain>
    </source>
</reference>
<protein>
    <submittedName>
        <fullName evidence="2">Uncharacterized protein</fullName>
    </submittedName>
</protein>
<feature type="region of interest" description="Disordered" evidence="1">
    <location>
        <begin position="46"/>
        <end position="69"/>
    </location>
</feature>
<dbReference type="AlphaFoldDB" id="A0A067MEH8"/>
<accession>A0A067MEH8</accession>